<evidence type="ECO:0000256" key="4">
    <source>
        <dbReference type="ARBA" id="ARBA00022840"/>
    </source>
</evidence>
<keyword evidence="3 5" id="KW-0347">Helicase</keyword>
<dbReference type="GO" id="GO:0005524">
    <property type="term" value="F:ATP binding"/>
    <property type="evidence" value="ECO:0007669"/>
    <property type="project" value="UniProtKB-UniRule"/>
</dbReference>
<sequence>MGTREEELAHEQRVVDDIYAVLDATRDHYRARQRAVAATQPGGSPQNRSERDAQAAHYGDQAHRLDNVEDRLVFGRLDTADADTRYIGRVGLSGADHEPLLIDWRAPAARPFYQATALKPAGLVRRRHLLTRLRRVTGIEDEVFDVEAASTSGLTLQGEGALMAALSQGRSGRMGDIVSTIQAEQDEIIRADTRGLLVVQGGPGTGKTAVALHRAAYLLYAEAERLNRSGVLIVGPSATFLRYIEQVLPTLGETGVVSTTLGDLVPGLRATATESPTLAAIKGSMRWVDILAAATRSLERVPKASLHFEIDGLKLTLQPSRIATAIERARRDHPTHNGARAAFVADILTALTTSYISAARAQGQDLGDADRGWVREELRTHRDVRREVNLCWMPYTPENFLRRLFARPALLEEVAGDLLSADERAAIAREYSAPLTEADIVLIDQLSETLGEFEDPRALRRAELERRQNERALTQARDTLANAGFEDGLTRAADLVDRASAPLRGNALAERAAADRTWTYGHIVVDEAQELSPLAWEALLRRCPSRSLTVVGDLAQRHAPTRADRWADLLGPAARALRGEAVLSVCYRTPATIMDAAERVARAAGHPSPHAPRAVRDVADALTITTVPDVDAAHLRTIVEDEIARLDARLGSGAGTLAVIAATDVVADIAAATGWATDALAGRIGLCDARASKGLEFDTVVLVDPAAIGEASPGDLYVAMTRPTTRLHIVTAGRLPAGLRD</sequence>
<feature type="domain" description="UvrD-like helicase ATP-binding" evidence="7">
    <location>
        <begin position="180"/>
        <end position="590"/>
    </location>
</feature>
<comment type="caution">
    <text evidence="8">The sequence shown here is derived from an EMBL/GenBank/DDBJ whole genome shotgun (WGS) entry which is preliminary data.</text>
</comment>
<proteinExistence type="predicted"/>
<evidence type="ECO:0000313" key="9">
    <source>
        <dbReference type="Proteomes" id="UP000627538"/>
    </source>
</evidence>
<dbReference type="InterPro" id="IPR027417">
    <property type="entry name" value="P-loop_NTPase"/>
</dbReference>
<accession>A0A8I0GE28</accession>
<keyword evidence="4 5" id="KW-0067">ATP-binding</keyword>
<organism evidence="8 9">
    <name type="scientific">Nanchangia anserum</name>
    <dbReference type="NCBI Taxonomy" id="2692125"/>
    <lineage>
        <taxon>Bacteria</taxon>
        <taxon>Bacillati</taxon>
        <taxon>Actinomycetota</taxon>
        <taxon>Actinomycetes</taxon>
        <taxon>Actinomycetales</taxon>
        <taxon>Actinomycetaceae</taxon>
        <taxon>Nanchangia</taxon>
    </lineage>
</organism>
<evidence type="ECO:0000313" key="8">
    <source>
        <dbReference type="EMBL" id="MBD3690251.1"/>
    </source>
</evidence>
<feature type="binding site" evidence="5">
    <location>
        <begin position="201"/>
        <end position="208"/>
    </location>
    <ligand>
        <name>ATP</name>
        <dbReference type="ChEBI" id="CHEBI:30616"/>
    </ligand>
</feature>
<dbReference type="GO" id="GO:0016787">
    <property type="term" value="F:hydrolase activity"/>
    <property type="evidence" value="ECO:0007669"/>
    <property type="project" value="UniProtKB-UniRule"/>
</dbReference>
<dbReference type="EMBL" id="JACRUO010000003">
    <property type="protein sequence ID" value="MBD3690251.1"/>
    <property type="molecule type" value="Genomic_DNA"/>
</dbReference>
<keyword evidence="1 5" id="KW-0547">Nucleotide-binding</keyword>
<evidence type="ECO:0000256" key="6">
    <source>
        <dbReference type="SAM" id="MobiDB-lite"/>
    </source>
</evidence>
<protein>
    <submittedName>
        <fullName evidence="8">AAA family ATPase</fullName>
    </submittedName>
</protein>
<evidence type="ECO:0000256" key="1">
    <source>
        <dbReference type="ARBA" id="ARBA00022741"/>
    </source>
</evidence>
<dbReference type="PANTHER" id="PTHR11070">
    <property type="entry name" value="UVRD / RECB / PCRA DNA HELICASE FAMILY MEMBER"/>
    <property type="match status" value="1"/>
</dbReference>
<reference evidence="8 9" key="1">
    <citation type="submission" date="2020-08" db="EMBL/GenBank/DDBJ databases">
        <title>Winkia gen. nov., sp. nov., isolated from faeces of the Anser albifrons in China.</title>
        <authorList>
            <person name="Liu Q."/>
        </authorList>
    </citation>
    <scope>NUCLEOTIDE SEQUENCE [LARGE SCALE GENOMIC DNA]</scope>
    <source>
        <strain evidence="8 9">C62</strain>
    </source>
</reference>
<keyword evidence="2 5" id="KW-0378">Hydrolase</keyword>
<feature type="compositionally biased region" description="Basic and acidic residues" evidence="6">
    <location>
        <begin position="48"/>
        <end position="60"/>
    </location>
</feature>
<dbReference type="PANTHER" id="PTHR11070:SF45">
    <property type="entry name" value="DNA 3'-5' HELICASE"/>
    <property type="match status" value="1"/>
</dbReference>
<evidence type="ECO:0000256" key="2">
    <source>
        <dbReference type="ARBA" id="ARBA00022801"/>
    </source>
</evidence>
<dbReference type="RefSeq" id="WP_191072359.1">
    <property type="nucleotide sequence ID" value="NZ_CP060506.1"/>
</dbReference>
<dbReference type="InterPro" id="IPR014016">
    <property type="entry name" value="UvrD-like_ATP-bd"/>
</dbReference>
<evidence type="ECO:0000256" key="5">
    <source>
        <dbReference type="PROSITE-ProRule" id="PRU00560"/>
    </source>
</evidence>
<evidence type="ECO:0000259" key="7">
    <source>
        <dbReference type="PROSITE" id="PS51198"/>
    </source>
</evidence>
<evidence type="ECO:0000256" key="3">
    <source>
        <dbReference type="ARBA" id="ARBA00022806"/>
    </source>
</evidence>
<name>A0A8I0GE28_9ACTO</name>
<dbReference type="Gene3D" id="3.40.50.300">
    <property type="entry name" value="P-loop containing nucleotide triphosphate hydrolases"/>
    <property type="match status" value="3"/>
</dbReference>
<dbReference type="Proteomes" id="UP000627538">
    <property type="component" value="Unassembled WGS sequence"/>
</dbReference>
<keyword evidence="9" id="KW-1185">Reference proteome</keyword>
<dbReference type="InterPro" id="IPR000212">
    <property type="entry name" value="DNA_helicase_UvrD/REP"/>
</dbReference>
<dbReference type="GO" id="GO:0043138">
    <property type="term" value="F:3'-5' DNA helicase activity"/>
    <property type="evidence" value="ECO:0007669"/>
    <property type="project" value="TreeGrafter"/>
</dbReference>
<dbReference type="PROSITE" id="PS51198">
    <property type="entry name" value="UVRD_HELICASE_ATP_BIND"/>
    <property type="match status" value="1"/>
</dbReference>
<dbReference type="AlphaFoldDB" id="A0A8I0GE28"/>
<dbReference type="GO" id="GO:0003677">
    <property type="term" value="F:DNA binding"/>
    <property type="evidence" value="ECO:0007669"/>
    <property type="project" value="InterPro"/>
</dbReference>
<dbReference type="SUPFAM" id="SSF52540">
    <property type="entry name" value="P-loop containing nucleoside triphosphate hydrolases"/>
    <property type="match status" value="1"/>
</dbReference>
<dbReference type="GO" id="GO:0005829">
    <property type="term" value="C:cytosol"/>
    <property type="evidence" value="ECO:0007669"/>
    <property type="project" value="TreeGrafter"/>
</dbReference>
<gene>
    <name evidence="8" type="ORF">H8R10_08440</name>
</gene>
<dbReference type="GO" id="GO:0000725">
    <property type="term" value="P:recombinational repair"/>
    <property type="evidence" value="ECO:0007669"/>
    <property type="project" value="TreeGrafter"/>
</dbReference>
<feature type="region of interest" description="Disordered" evidence="6">
    <location>
        <begin position="32"/>
        <end position="60"/>
    </location>
</feature>